<gene>
    <name evidence="1" type="ORF">FYJ44_13570</name>
</gene>
<accession>A0A6L5XP66</accession>
<dbReference type="RefSeq" id="WP_154513033.1">
    <property type="nucleotide sequence ID" value="NZ_JAXELC010000012.1"/>
</dbReference>
<proteinExistence type="predicted"/>
<organism evidence="1 2">
    <name type="scientific">Desulfovibrio porci</name>
    <dbReference type="NCBI Taxonomy" id="2605782"/>
    <lineage>
        <taxon>Bacteria</taxon>
        <taxon>Pseudomonadati</taxon>
        <taxon>Thermodesulfobacteriota</taxon>
        <taxon>Desulfovibrionia</taxon>
        <taxon>Desulfovibrionales</taxon>
        <taxon>Desulfovibrionaceae</taxon>
        <taxon>Desulfovibrio</taxon>
    </lineage>
</organism>
<dbReference type="AlphaFoldDB" id="A0A6L5XP66"/>
<comment type="caution">
    <text evidence="1">The sequence shown here is derived from an EMBL/GenBank/DDBJ whole genome shotgun (WGS) entry which is preliminary data.</text>
</comment>
<evidence type="ECO:0000313" key="1">
    <source>
        <dbReference type="EMBL" id="MSS29027.1"/>
    </source>
</evidence>
<protein>
    <submittedName>
        <fullName evidence="1">Uncharacterized protein</fullName>
    </submittedName>
</protein>
<reference evidence="1 2" key="1">
    <citation type="submission" date="2019-09" db="EMBL/GenBank/DDBJ databases">
        <title>In-depth cultivation of the pig gut microbiome towards novel bacterial diversity and tailored functional studies.</title>
        <authorList>
            <person name="Wylensek D."/>
            <person name="Hitch T.C.A."/>
            <person name="Clavel T."/>
        </authorList>
    </citation>
    <scope>NUCLEOTIDE SEQUENCE [LARGE SCALE GENOMIC DNA]</scope>
    <source>
        <strain evidence="1 2">PG-178-WT-4</strain>
    </source>
</reference>
<name>A0A6L5XP66_9BACT</name>
<dbReference type="EMBL" id="VUMH01000020">
    <property type="protein sequence ID" value="MSS29027.1"/>
    <property type="molecule type" value="Genomic_DNA"/>
</dbReference>
<sequence length="246" mass="28428">MIDAAELYESEPNERRKLEREHRDVSTSHEYYALVSLHNLCSCRIRRIKCGRVQYLNFFNGEERRGLYFKADEQGCIPTPAMLEAEFSRVSGIVPHIPETLMELYRKALQTSGRSGRARQDDAETLTQCMAVMALVVLAETERKYKLGIFPVASYAEAREAFYKLKGYHVSPAIGSKDTFHAIWKRVRNDKGLILARAIMAGFHKEGLFTQASFRQKFTGKLPPNMDAAAWWFNDLLRHRAWFGRW</sequence>
<evidence type="ECO:0000313" key="2">
    <source>
        <dbReference type="Proteomes" id="UP000477488"/>
    </source>
</evidence>
<keyword evidence="2" id="KW-1185">Reference proteome</keyword>
<dbReference type="Proteomes" id="UP000477488">
    <property type="component" value="Unassembled WGS sequence"/>
</dbReference>